<evidence type="ECO:0000313" key="14">
    <source>
        <dbReference type="EMBL" id="MCY0388818.1"/>
    </source>
</evidence>
<evidence type="ECO:0000256" key="13">
    <source>
        <dbReference type="RuleBase" id="RU003785"/>
    </source>
</evidence>
<keyword evidence="15" id="KW-1185">Reference proteome</keyword>
<evidence type="ECO:0000256" key="2">
    <source>
        <dbReference type="ARBA" id="ARBA00003213"/>
    </source>
</evidence>
<feature type="region of interest" description="Interaction with substrate tRNA" evidence="10">
    <location>
        <begin position="254"/>
        <end position="259"/>
    </location>
</feature>
<evidence type="ECO:0000256" key="10">
    <source>
        <dbReference type="HAMAP-Rule" id="MF_00185"/>
    </source>
</evidence>
<dbReference type="Pfam" id="PF01715">
    <property type="entry name" value="IPPT"/>
    <property type="match status" value="1"/>
</dbReference>
<comment type="similarity">
    <text evidence="3 10 13">Belongs to the IPP transferase family.</text>
</comment>
<feature type="region of interest" description="Interaction with substrate tRNA" evidence="10">
    <location>
        <begin position="169"/>
        <end position="173"/>
    </location>
</feature>
<evidence type="ECO:0000256" key="1">
    <source>
        <dbReference type="ARBA" id="ARBA00001946"/>
    </source>
</evidence>
<keyword evidence="7 10" id="KW-0067">ATP-binding</keyword>
<dbReference type="PANTHER" id="PTHR11088">
    <property type="entry name" value="TRNA DIMETHYLALLYLTRANSFERASE"/>
    <property type="match status" value="1"/>
</dbReference>
<dbReference type="SUPFAM" id="SSF52540">
    <property type="entry name" value="P-loop containing nucleoside triphosphate hydrolases"/>
    <property type="match status" value="1"/>
</dbReference>
<comment type="catalytic activity">
    <reaction evidence="9 10 11">
        <text>adenosine(37) in tRNA + dimethylallyl diphosphate = N(6)-dimethylallyladenosine(37) in tRNA + diphosphate</text>
        <dbReference type="Rhea" id="RHEA:26482"/>
        <dbReference type="Rhea" id="RHEA-COMP:10162"/>
        <dbReference type="Rhea" id="RHEA-COMP:10375"/>
        <dbReference type="ChEBI" id="CHEBI:33019"/>
        <dbReference type="ChEBI" id="CHEBI:57623"/>
        <dbReference type="ChEBI" id="CHEBI:74411"/>
        <dbReference type="ChEBI" id="CHEBI:74415"/>
        <dbReference type="EC" id="2.5.1.75"/>
    </reaction>
</comment>
<protein>
    <recommendedName>
        <fullName evidence="10">tRNA dimethylallyltransferase</fullName>
        <ecNumber evidence="10">2.5.1.75</ecNumber>
    </recommendedName>
    <alternativeName>
        <fullName evidence="10">Dimethylallyl diphosphate:tRNA dimethylallyltransferase</fullName>
        <shortName evidence="10">DMAPP:tRNA dimethylallyltransferase</shortName>
        <shortName evidence="10">DMATase</shortName>
    </alternativeName>
    <alternativeName>
        <fullName evidence="10">Isopentenyl-diphosphate:tRNA isopentenyltransferase</fullName>
        <shortName evidence="10">IPP transferase</shortName>
        <shortName evidence="10">IPPT</shortName>
        <shortName evidence="10">IPTase</shortName>
    </alternativeName>
</protein>
<evidence type="ECO:0000313" key="15">
    <source>
        <dbReference type="Proteomes" id="UP001082899"/>
    </source>
</evidence>
<keyword evidence="5 10" id="KW-0819">tRNA processing</keyword>
<comment type="caution">
    <text evidence="10">Lacks conserved residue(s) required for the propagation of feature annotation.</text>
</comment>
<dbReference type="Proteomes" id="UP001082899">
    <property type="component" value="Unassembled WGS sequence"/>
</dbReference>
<keyword evidence="4 10" id="KW-0808">Transferase</keyword>
<dbReference type="EMBL" id="JAPMXC010000006">
    <property type="protein sequence ID" value="MCY0388818.1"/>
    <property type="molecule type" value="Genomic_DNA"/>
</dbReference>
<feature type="binding site" evidence="10">
    <location>
        <begin position="15"/>
        <end position="22"/>
    </location>
    <ligand>
        <name>ATP</name>
        <dbReference type="ChEBI" id="CHEBI:30616"/>
    </ligand>
</feature>
<feature type="region of interest" description="Interaction with substrate tRNA" evidence="10">
    <location>
        <begin position="45"/>
        <end position="48"/>
    </location>
</feature>
<evidence type="ECO:0000256" key="12">
    <source>
        <dbReference type="RuleBase" id="RU003784"/>
    </source>
</evidence>
<dbReference type="NCBIfam" id="TIGR00174">
    <property type="entry name" value="miaA"/>
    <property type="match status" value="1"/>
</dbReference>
<organism evidence="14 15">
    <name type="scientific">Robbsia betulipollinis</name>
    <dbReference type="NCBI Taxonomy" id="2981849"/>
    <lineage>
        <taxon>Bacteria</taxon>
        <taxon>Pseudomonadati</taxon>
        <taxon>Pseudomonadota</taxon>
        <taxon>Betaproteobacteria</taxon>
        <taxon>Burkholderiales</taxon>
        <taxon>Burkholderiaceae</taxon>
        <taxon>Robbsia</taxon>
    </lineage>
</organism>
<name>A0ABT3ZSE2_9BURK</name>
<evidence type="ECO:0000256" key="11">
    <source>
        <dbReference type="RuleBase" id="RU003783"/>
    </source>
</evidence>
<feature type="binding site" evidence="10">
    <location>
        <begin position="17"/>
        <end position="22"/>
    </location>
    <ligand>
        <name>substrate</name>
    </ligand>
</feature>
<evidence type="ECO:0000256" key="5">
    <source>
        <dbReference type="ARBA" id="ARBA00022694"/>
    </source>
</evidence>
<evidence type="ECO:0000256" key="6">
    <source>
        <dbReference type="ARBA" id="ARBA00022741"/>
    </source>
</evidence>
<comment type="function">
    <text evidence="2 10 12">Catalyzes the transfer of a dimethylallyl group onto the adenine at position 37 in tRNAs that read codons beginning with uridine, leading to the formation of N6-(dimethylallyl)adenosine (i(6)A).</text>
</comment>
<keyword evidence="8 10" id="KW-0460">Magnesium</keyword>
<evidence type="ECO:0000256" key="3">
    <source>
        <dbReference type="ARBA" id="ARBA00005842"/>
    </source>
</evidence>
<dbReference type="GO" id="GO:0052381">
    <property type="term" value="F:tRNA dimethylallyltransferase activity"/>
    <property type="evidence" value="ECO:0007669"/>
    <property type="project" value="UniProtKB-EC"/>
</dbReference>
<comment type="caution">
    <text evidence="14">The sequence shown here is derived from an EMBL/GenBank/DDBJ whole genome shotgun (WGS) entry which is preliminary data.</text>
</comment>
<dbReference type="Gene3D" id="1.10.20.140">
    <property type="match status" value="1"/>
</dbReference>
<accession>A0ABT3ZSE2</accession>
<comment type="subunit">
    <text evidence="10">Monomer.</text>
</comment>
<sequence>MTAHAPGTDIVCLLGPTASGKTAAALEVARRRAARGQTVEIISVDSALVYRGMDIGTAKPTAAERALAPHHLIDIRDPAEAYSAAEFRADTLRLSAEILARGALPLLVGGTMLYYRALTQGLAALPGADPALRATLDAEALTRGWPALHARLAVHDPQTAARLAPNDAQRIQRALEVWMLSGETLSALLAKPAPDTDTAGETHFVPVSLEPSDRSVLHRRIEARFDAMLAGGLVDEVARLRARGDLTAALPAMRCVGYRQVWDYLDGPDGPEAWRIMRDKGVFATRQLCKRQLTWLRSFTGRQVVDCSAPDTVARAADAIEARWDGAPHPSLRR</sequence>
<dbReference type="InterPro" id="IPR018022">
    <property type="entry name" value="IPT"/>
</dbReference>
<evidence type="ECO:0000256" key="4">
    <source>
        <dbReference type="ARBA" id="ARBA00022679"/>
    </source>
</evidence>
<keyword evidence="6 10" id="KW-0547">Nucleotide-binding</keyword>
<feature type="site" description="Interaction with substrate tRNA" evidence="10">
    <location>
        <position position="111"/>
    </location>
</feature>
<feature type="site" description="Interaction with substrate tRNA" evidence="10">
    <location>
        <position position="133"/>
    </location>
</feature>
<dbReference type="PANTHER" id="PTHR11088:SF60">
    <property type="entry name" value="TRNA DIMETHYLALLYLTRANSFERASE"/>
    <property type="match status" value="1"/>
</dbReference>
<evidence type="ECO:0000256" key="9">
    <source>
        <dbReference type="ARBA" id="ARBA00049563"/>
    </source>
</evidence>
<gene>
    <name evidence="10 14" type="primary">miaA</name>
    <name evidence="14" type="ORF">OVY01_16715</name>
</gene>
<evidence type="ECO:0000256" key="7">
    <source>
        <dbReference type="ARBA" id="ARBA00022840"/>
    </source>
</evidence>
<dbReference type="EC" id="2.5.1.75" evidence="10"/>
<dbReference type="InterPro" id="IPR027417">
    <property type="entry name" value="P-loop_NTPase"/>
</dbReference>
<reference evidence="14" key="1">
    <citation type="submission" date="2022-11" db="EMBL/GenBank/DDBJ databases">
        <title>Robbsia betulipollinis sp. nov., isolated from pollen of birch (Betula pendula).</title>
        <authorList>
            <person name="Shi H."/>
            <person name="Ambika Manirajan B."/>
            <person name="Ratering S."/>
            <person name="Geissler-Plaum R."/>
            <person name="Schnell S."/>
        </authorList>
    </citation>
    <scope>NUCLEOTIDE SEQUENCE</scope>
    <source>
        <strain evidence="14">Bb-Pol-6</strain>
    </source>
</reference>
<proteinExistence type="inferred from homology"/>
<dbReference type="InterPro" id="IPR039657">
    <property type="entry name" value="Dimethylallyltransferase"/>
</dbReference>
<evidence type="ECO:0000256" key="8">
    <source>
        <dbReference type="ARBA" id="ARBA00022842"/>
    </source>
</evidence>
<dbReference type="RefSeq" id="WP_267848703.1">
    <property type="nucleotide sequence ID" value="NZ_JAPMXC010000006.1"/>
</dbReference>
<dbReference type="Gene3D" id="3.40.50.300">
    <property type="entry name" value="P-loop containing nucleotide triphosphate hydrolases"/>
    <property type="match status" value="1"/>
</dbReference>
<comment type="cofactor">
    <cofactor evidence="1 10">
        <name>Mg(2+)</name>
        <dbReference type="ChEBI" id="CHEBI:18420"/>
    </cofactor>
</comment>
<dbReference type="HAMAP" id="MF_00185">
    <property type="entry name" value="IPP_trans"/>
    <property type="match status" value="1"/>
</dbReference>